<feature type="compositionally biased region" description="Low complexity" evidence="1">
    <location>
        <begin position="325"/>
        <end position="338"/>
    </location>
</feature>
<organism evidence="2 3">
    <name type="scientific">Chara braunii</name>
    <name type="common">Braun's stonewort</name>
    <dbReference type="NCBI Taxonomy" id="69332"/>
    <lineage>
        <taxon>Eukaryota</taxon>
        <taxon>Viridiplantae</taxon>
        <taxon>Streptophyta</taxon>
        <taxon>Charophyceae</taxon>
        <taxon>Charales</taxon>
        <taxon>Characeae</taxon>
        <taxon>Chara</taxon>
    </lineage>
</organism>
<protein>
    <submittedName>
        <fullName evidence="2">Uncharacterized protein</fullName>
    </submittedName>
</protein>
<evidence type="ECO:0000313" key="2">
    <source>
        <dbReference type="EMBL" id="GBG69226.1"/>
    </source>
</evidence>
<dbReference type="EMBL" id="BFEA01000111">
    <property type="protein sequence ID" value="GBG69226.1"/>
    <property type="molecule type" value="Genomic_DNA"/>
</dbReference>
<feature type="compositionally biased region" description="Gly residues" evidence="1">
    <location>
        <begin position="305"/>
        <end position="324"/>
    </location>
</feature>
<accession>A0A388KGS6</accession>
<name>A0A388KGS6_CHABU</name>
<dbReference type="Gramene" id="GBG69226">
    <property type="protein sequence ID" value="GBG69226"/>
    <property type="gene ID" value="CBR_g3925"/>
</dbReference>
<evidence type="ECO:0000256" key="1">
    <source>
        <dbReference type="SAM" id="MobiDB-lite"/>
    </source>
</evidence>
<reference evidence="2 3" key="1">
    <citation type="journal article" date="2018" name="Cell">
        <title>The Chara Genome: Secondary Complexity and Implications for Plant Terrestrialization.</title>
        <authorList>
            <person name="Nishiyama T."/>
            <person name="Sakayama H."/>
            <person name="Vries J.D."/>
            <person name="Buschmann H."/>
            <person name="Saint-Marcoux D."/>
            <person name="Ullrich K.K."/>
            <person name="Haas F.B."/>
            <person name="Vanderstraeten L."/>
            <person name="Becker D."/>
            <person name="Lang D."/>
            <person name="Vosolsobe S."/>
            <person name="Rombauts S."/>
            <person name="Wilhelmsson P.K.I."/>
            <person name="Janitza P."/>
            <person name="Kern R."/>
            <person name="Heyl A."/>
            <person name="Rumpler F."/>
            <person name="Villalobos L.I.A.C."/>
            <person name="Clay J.M."/>
            <person name="Skokan R."/>
            <person name="Toyoda A."/>
            <person name="Suzuki Y."/>
            <person name="Kagoshima H."/>
            <person name="Schijlen E."/>
            <person name="Tajeshwar N."/>
            <person name="Catarino B."/>
            <person name="Hetherington A.J."/>
            <person name="Saltykova A."/>
            <person name="Bonnot C."/>
            <person name="Breuninger H."/>
            <person name="Symeonidi A."/>
            <person name="Radhakrishnan G.V."/>
            <person name="Van Nieuwerburgh F."/>
            <person name="Deforce D."/>
            <person name="Chang C."/>
            <person name="Karol K.G."/>
            <person name="Hedrich R."/>
            <person name="Ulvskov P."/>
            <person name="Glockner G."/>
            <person name="Delwiche C.F."/>
            <person name="Petrasek J."/>
            <person name="Van de Peer Y."/>
            <person name="Friml J."/>
            <person name="Beilby M."/>
            <person name="Dolan L."/>
            <person name="Kohara Y."/>
            <person name="Sugano S."/>
            <person name="Fujiyama A."/>
            <person name="Delaux P.-M."/>
            <person name="Quint M."/>
            <person name="TheiBen G."/>
            <person name="Hagemann M."/>
            <person name="Harholt J."/>
            <person name="Dunand C."/>
            <person name="Zachgo S."/>
            <person name="Langdale J."/>
            <person name="Maumus F."/>
            <person name="Straeten D.V.D."/>
            <person name="Gould S.B."/>
            <person name="Rensing S.A."/>
        </authorList>
    </citation>
    <scope>NUCLEOTIDE SEQUENCE [LARGE SCALE GENOMIC DNA]</scope>
    <source>
        <strain evidence="2 3">S276</strain>
    </source>
</reference>
<feature type="region of interest" description="Disordered" evidence="1">
    <location>
        <begin position="171"/>
        <end position="273"/>
    </location>
</feature>
<feature type="compositionally biased region" description="Basic and acidic residues" evidence="1">
    <location>
        <begin position="1"/>
        <end position="28"/>
    </location>
</feature>
<keyword evidence="3" id="KW-1185">Reference proteome</keyword>
<evidence type="ECO:0000313" key="3">
    <source>
        <dbReference type="Proteomes" id="UP000265515"/>
    </source>
</evidence>
<gene>
    <name evidence="2" type="ORF">CBR_g3925</name>
</gene>
<feature type="compositionally biased region" description="Gly residues" evidence="1">
    <location>
        <begin position="342"/>
        <end position="364"/>
    </location>
</feature>
<feature type="region of interest" description="Disordered" evidence="1">
    <location>
        <begin position="297"/>
        <end position="390"/>
    </location>
</feature>
<proteinExistence type="predicted"/>
<feature type="region of interest" description="Disordered" evidence="1">
    <location>
        <begin position="1"/>
        <end position="119"/>
    </location>
</feature>
<comment type="caution">
    <text evidence="2">The sequence shown here is derived from an EMBL/GenBank/DDBJ whole genome shotgun (WGS) entry which is preliminary data.</text>
</comment>
<feature type="compositionally biased region" description="Low complexity" evidence="1">
    <location>
        <begin position="219"/>
        <end position="230"/>
    </location>
</feature>
<sequence length="599" mass="63508">MEGGRWTHDLGRSYDDGRAPPHGARDDGGSFSSQLSQGLSQISQDTGMTARAPPSPFPVGRLPEWSKTPIPPKRMGSPFQSSYPPPASSLSTPHGGHQHFSSPATPTVVPQPLSTHPPRVSVVSLPAALSMDGARESHAEWSWTHSHPAMPSTGDNSNGMDSRWAVYGQMASGHCPSSEGVSSMKPHDNDGGALLQDSVRRRPRTESPTYRDMRDITVSPPLRSSNLSPRCAVDMDGGDVDMDGQQPANDRPSVEDGTRAPLPRPDRKKQMRPWVLEEKVDFAECMREDDGLMAAADGRHKWNGGSSGRGTSEGGGTPQGGGTTQAGTTTADGASDGRPASAGGGTSDGQGTSQGAGTSRGGGTDESESARKTRRTGGGKGRVAGESGSAVSTIAEAMHVSTRAYCEGLDKALDKAAGVLAKASTEGANVVAGRIGDMATQIGEVATAMHKGNAVLDCWWVSWHDEGAPTASDEETMTVRGVGNGTTRVYYALVNGLMAMWMVAWLGYDGDNNLMEVVLLVRKLSNVVPDTWQTPNPDVVGDMVRYLISAIAEEHVAAMDANASYSAELEPPLRGREYLYGAVWMWCPEDDIRAARNRW</sequence>
<dbReference type="Proteomes" id="UP000265515">
    <property type="component" value="Unassembled WGS sequence"/>
</dbReference>
<dbReference type="AlphaFoldDB" id="A0A388KGS6"/>
<feature type="compositionally biased region" description="Low complexity" evidence="1">
    <location>
        <begin position="29"/>
        <end position="45"/>
    </location>
</feature>
<feature type="compositionally biased region" description="Polar residues" evidence="1">
    <location>
        <begin position="78"/>
        <end position="92"/>
    </location>
</feature>